<accession>A0A540MU77</accession>
<feature type="compositionally biased region" description="Acidic residues" evidence="1">
    <location>
        <begin position="393"/>
        <end position="402"/>
    </location>
</feature>
<comment type="caution">
    <text evidence="2">The sequence shown here is derived from an EMBL/GenBank/DDBJ whole genome shotgun (WGS) entry which is preliminary data.</text>
</comment>
<sequence length="402" mass="44771">MDTKSVFVLVECFTNKNGEAELYQVSQPNGGELIVNPVRSFGDCGKHGDQGKGRYSWIFPPRRVLISHWFKGKLYMLLPVWETDLGTGTSTKWLSMGRTFDPHHKLTGKFKAPDSLEPWGALISAYDNLYYLAQPKLHGELSSPFQCYHPGSDTWKDLPRIPPDLRHNLHDTVAGYAVCSGHILVSISNRLLAYDVHDKKWHCVSKPSRFFGISGRAVVLGDYIYAVDSMSDLVCEITFDCTDYTLRAHVFLEGLATFVCDFKSDSNIAYLGTNKFLFVKCGIRADNCQSLFITVFSIVGEPGSRSIKTLAKHVYDAEYTRHTNVIFFPKSVFTPDCPCSESEGKDPMAQKDTCGGHSTGGQISETETDAKAEGRGIQVEGEEEEEGKGIQVEGEEEETNES</sequence>
<dbReference type="STRING" id="106549.A0A540MU77"/>
<dbReference type="AlphaFoldDB" id="A0A540MU77"/>
<dbReference type="SUPFAM" id="SSF117281">
    <property type="entry name" value="Kelch motif"/>
    <property type="match status" value="1"/>
</dbReference>
<dbReference type="Proteomes" id="UP000315295">
    <property type="component" value="Unassembled WGS sequence"/>
</dbReference>
<gene>
    <name evidence="2" type="ORF">C1H46_012091</name>
</gene>
<keyword evidence="3" id="KW-1185">Reference proteome</keyword>
<dbReference type="EMBL" id="VIEB01000178">
    <property type="protein sequence ID" value="TQE02322.1"/>
    <property type="molecule type" value="Genomic_DNA"/>
</dbReference>
<organism evidence="2 3">
    <name type="scientific">Malus baccata</name>
    <name type="common">Siberian crab apple</name>
    <name type="synonym">Pyrus baccata</name>
    <dbReference type="NCBI Taxonomy" id="106549"/>
    <lineage>
        <taxon>Eukaryota</taxon>
        <taxon>Viridiplantae</taxon>
        <taxon>Streptophyta</taxon>
        <taxon>Embryophyta</taxon>
        <taxon>Tracheophyta</taxon>
        <taxon>Spermatophyta</taxon>
        <taxon>Magnoliopsida</taxon>
        <taxon>eudicotyledons</taxon>
        <taxon>Gunneridae</taxon>
        <taxon>Pentapetalae</taxon>
        <taxon>rosids</taxon>
        <taxon>fabids</taxon>
        <taxon>Rosales</taxon>
        <taxon>Rosaceae</taxon>
        <taxon>Amygdaloideae</taxon>
        <taxon>Maleae</taxon>
        <taxon>Malus</taxon>
    </lineage>
</organism>
<feature type="region of interest" description="Disordered" evidence="1">
    <location>
        <begin position="342"/>
        <end position="402"/>
    </location>
</feature>
<evidence type="ECO:0000313" key="2">
    <source>
        <dbReference type="EMBL" id="TQE02322.1"/>
    </source>
</evidence>
<evidence type="ECO:0000313" key="3">
    <source>
        <dbReference type="Proteomes" id="UP000315295"/>
    </source>
</evidence>
<evidence type="ECO:0000256" key="1">
    <source>
        <dbReference type="SAM" id="MobiDB-lite"/>
    </source>
</evidence>
<reference evidence="2 3" key="1">
    <citation type="journal article" date="2019" name="G3 (Bethesda)">
        <title>Sequencing of a Wild Apple (Malus baccata) Genome Unravels the Differences Between Cultivated and Wild Apple Species Regarding Disease Resistance and Cold Tolerance.</title>
        <authorList>
            <person name="Chen X."/>
        </authorList>
    </citation>
    <scope>NUCLEOTIDE SEQUENCE [LARGE SCALE GENOMIC DNA]</scope>
    <source>
        <strain evidence="3">cv. Shandingzi</strain>
        <tissue evidence="2">Leaves</tissue>
    </source>
</reference>
<protein>
    <recommendedName>
        <fullName evidence="4">F-box associated domain-containing protein</fullName>
    </recommendedName>
</protein>
<dbReference type="InterPro" id="IPR015915">
    <property type="entry name" value="Kelch-typ_b-propeller"/>
</dbReference>
<dbReference type="Gene3D" id="2.120.10.80">
    <property type="entry name" value="Kelch-type beta propeller"/>
    <property type="match status" value="1"/>
</dbReference>
<proteinExistence type="predicted"/>
<name>A0A540MU77_MALBA</name>
<evidence type="ECO:0008006" key="4">
    <source>
        <dbReference type="Google" id="ProtNLM"/>
    </source>
</evidence>